<sequence length="134" mass="15352">MGNVKISIIFFFVTLNLIIFGIAKCEKNDLDTASTEVEKPIHDNIMNVLNSVSVGQGIKREKNILTDLSNYTQFLKVISSIEPQNMEYEGLFNIDTTKKKGRNRKNFNIIYSSRRNYKSNINDVKKGINRALFV</sequence>
<evidence type="ECO:0000313" key="4">
    <source>
        <dbReference type="Proteomes" id="UP000078546"/>
    </source>
</evidence>
<reference evidence="3" key="1">
    <citation type="submission" date="2016-05" db="EMBL/GenBank/DDBJ databases">
        <authorList>
            <person name="Lavstsen T."/>
            <person name="Jespersen J.S."/>
        </authorList>
    </citation>
    <scope>NUCLEOTIDE SEQUENCE [LARGE SCALE GENOMIC DNA]</scope>
</reference>
<reference evidence="4 5" key="2">
    <citation type="submission" date="2016-05" db="EMBL/GenBank/DDBJ databases">
        <authorList>
            <person name="Naeem Raeece"/>
        </authorList>
    </citation>
    <scope>NUCLEOTIDE SEQUENCE [LARGE SCALE GENOMIC DNA]</scope>
</reference>
<evidence type="ECO:0000313" key="5">
    <source>
        <dbReference type="Proteomes" id="UP000078560"/>
    </source>
</evidence>
<keyword evidence="1" id="KW-0472">Membrane</keyword>
<dbReference type="Proteomes" id="UP000078560">
    <property type="component" value="Unassembled WGS sequence"/>
</dbReference>
<dbReference type="Proteomes" id="UP000078546">
    <property type="component" value="Unassembled WGS sequence"/>
</dbReference>
<proteinExistence type="predicted"/>
<dbReference type="AlphaFoldDB" id="A0A1A8VKV3"/>
<name>A0A1A8VKV3_PLAOA</name>
<gene>
    <name evidence="3" type="ORF">POVCU1_003710</name>
    <name evidence="2" type="ORF">POVCU2_0004500</name>
</gene>
<organism evidence="3 4">
    <name type="scientific">Plasmodium ovale curtisi</name>
    <dbReference type="NCBI Taxonomy" id="864141"/>
    <lineage>
        <taxon>Eukaryota</taxon>
        <taxon>Sar</taxon>
        <taxon>Alveolata</taxon>
        <taxon>Apicomplexa</taxon>
        <taxon>Aconoidasida</taxon>
        <taxon>Haemosporida</taxon>
        <taxon>Plasmodiidae</taxon>
        <taxon>Plasmodium</taxon>
        <taxon>Plasmodium (Plasmodium)</taxon>
    </lineage>
</organism>
<evidence type="ECO:0000313" key="3">
    <source>
        <dbReference type="EMBL" id="SBS80925.1"/>
    </source>
</evidence>
<keyword evidence="1" id="KW-1133">Transmembrane helix</keyword>
<protein>
    <submittedName>
        <fullName evidence="3">Uncharacterized protein</fullName>
    </submittedName>
</protein>
<evidence type="ECO:0000256" key="1">
    <source>
        <dbReference type="SAM" id="Phobius"/>
    </source>
</evidence>
<dbReference type="EMBL" id="FLQU01000058">
    <property type="protein sequence ID" value="SBS80259.1"/>
    <property type="molecule type" value="Genomic_DNA"/>
</dbReference>
<keyword evidence="1" id="KW-0812">Transmembrane</keyword>
<dbReference type="EMBL" id="FLQV01000077">
    <property type="protein sequence ID" value="SBS80925.1"/>
    <property type="molecule type" value="Genomic_DNA"/>
</dbReference>
<feature type="transmembrane region" description="Helical" evidence="1">
    <location>
        <begin position="6"/>
        <end position="23"/>
    </location>
</feature>
<evidence type="ECO:0000313" key="2">
    <source>
        <dbReference type="EMBL" id="SBS80259.1"/>
    </source>
</evidence>
<dbReference type="VEuPathDB" id="PlasmoDB:PocGH01_03019100"/>
<accession>A0A1A8VKV3</accession>